<feature type="domain" description="Beta-ketoacyl-[acyl-carrier-protein] synthase III C-terminal" evidence="3">
    <location>
        <begin position="22"/>
        <end position="97"/>
    </location>
</feature>
<accession>A0A1S2PCA8</accession>
<dbReference type="Pfam" id="PF08541">
    <property type="entry name" value="ACP_syn_III_C"/>
    <property type="match status" value="1"/>
</dbReference>
<dbReference type="EMBL" id="MLYO01000085">
    <property type="protein sequence ID" value="OIJ91290.1"/>
    <property type="molecule type" value="Genomic_DNA"/>
</dbReference>
<sequence length="124" mass="12664">MDGRGVRDFVMDNVPPILNKMLAKAGSTAEDVSCFVPHQANGVLLAELAERCGLGSAHTHLTLSRYGNVGSASVPVALDDADEQGLPADGDLVLLAVSAAVCRSAPASSAGVRPALTPRCASPR</sequence>
<dbReference type="InterPro" id="IPR016039">
    <property type="entry name" value="Thiolase-like"/>
</dbReference>
<gene>
    <name evidence="4" type="ORF">BIV23_39745</name>
</gene>
<dbReference type="GO" id="GO:0044550">
    <property type="term" value="P:secondary metabolite biosynthetic process"/>
    <property type="evidence" value="ECO:0007669"/>
    <property type="project" value="TreeGrafter"/>
</dbReference>
<dbReference type="PANTHER" id="PTHR34069:SF2">
    <property type="entry name" value="BETA-KETOACYL-[ACYL-CARRIER-PROTEIN] SYNTHASE III"/>
    <property type="match status" value="1"/>
</dbReference>
<evidence type="ECO:0000256" key="1">
    <source>
        <dbReference type="ARBA" id="ARBA00022679"/>
    </source>
</evidence>
<dbReference type="AlphaFoldDB" id="A0A1S2PCA8"/>
<evidence type="ECO:0000313" key="4">
    <source>
        <dbReference type="EMBL" id="OIJ91290.1"/>
    </source>
</evidence>
<dbReference type="GO" id="GO:0016747">
    <property type="term" value="F:acyltransferase activity, transferring groups other than amino-acyl groups"/>
    <property type="evidence" value="ECO:0007669"/>
    <property type="project" value="UniProtKB-ARBA"/>
</dbReference>
<evidence type="ECO:0000256" key="2">
    <source>
        <dbReference type="ARBA" id="ARBA00023315"/>
    </source>
</evidence>
<evidence type="ECO:0000313" key="5">
    <source>
        <dbReference type="Proteomes" id="UP000179642"/>
    </source>
</evidence>
<proteinExistence type="predicted"/>
<dbReference type="PANTHER" id="PTHR34069">
    <property type="entry name" value="3-OXOACYL-[ACYL-CARRIER-PROTEIN] SYNTHASE 3"/>
    <property type="match status" value="1"/>
</dbReference>
<dbReference type="SUPFAM" id="SSF53901">
    <property type="entry name" value="Thiolase-like"/>
    <property type="match status" value="1"/>
</dbReference>
<keyword evidence="1" id="KW-0808">Transferase</keyword>
<organism evidence="4 5">
    <name type="scientific">Streptomyces monashensis</name>
    <dbReference type="NCBI Taxonomy" id="1678012"/>
    <lineage>
        <taxon>Bacteria</taxon>
        <taxon>Bacillati</taxon>
        <taxon>Actinomycetota</taxon>
        <taxon>Actinomycetes</taxon>
        <taxon>Kitasatosporales</taxon>
        <taxon>Streptomycetaceae</taxon>
        <taxon>Streptomyces</taxon>
    </lineage>
</organism>
<keyword evidence="5" id="KW-1185">Reference proteome</keyword>
<dbReference type="Proteomes" id="UP000179642">
    <property type="component" value="Unassembled WGS sequence"/>
</dbReference>
<protein>
    <recommendedName>
        <fullName evidence="3">Beta-ketoacyl-[acyl-carrier-protein] synthase III C-terminal domain-containing protein</fullName>
    </recommendedName>
</protein>
<reference evidence="4 5" key="1">
    <citation type="submission" date="2016-10" db="EMBL/GenBank/DDBJ databases">
        <title>Genome sequence of Streptomyces sp. MUSC 1.</title>
        <authorList>
            <person name="Lee L.-H."/>
            <person name="Ser H.-L."/>
            <person name="Law J.W.-F."/>
        </authorList>
    </citation>
    <scope>NUCLEOTIDE SEQUENCE [LARGE SCALE GENOMIC DNA]</scope>
    <source>
        <strain evidence="4 5">MUSC 1</strain>
    </source>
</reference>
<comment type="caution">
    <text evidence="4">The sequence shown here is derived from an EMBL/GenBank/DDBJ whole genome shotgun (WGS) entry which is preliminary data.</text>
</comment>
<dbReference type="Gene3D" id="3.40.47.10">
    <property type="match status" value="1"/>
</dbReference>
<name>A0A1S2PCA8_9ACTN</name>
<evidence type="ECO:0000259" key="3">
    <source>
        <dbReference type="Pfam" id="PF08541"/>
    </source>
</evidence>
<dbReference type="InterPro" id="IPR013747">
    <property type="entry name" value="ACP_syn_III_C"/>
</dbReference>
<keyword evidence="2" id="KW-0012">Acyltransferase</keyword>